<keyword evidence="4" id="KW-0624">Polysaccharide degradation</keyword>
<dbReference type="GO" id="GO:0000272">
    <property type="term" value="P:polysaccharide catabolic process"/>
    <property type="evidence" value="ECO:0007669"/>
    <property type="project" value="UniProtKB-KW"/>
</dbReference>
<dbReference type="InterPro" id="IPR017853">
    <property type="entry name" value="GH"/>
</dbReference>
<keyword evidence="2 6" id="KW-0378">Hydrolase</keyword>
<dbReference type="Pfam" id="PF00331">
    <property type="entry name" value="Glyco_hydro_10"/>
    <property type="match status" value="1"/>
</dbReference>
<dbReference type="GO" id="GO:0031176">
    <property type="term" value="F:endo-1,4-beta-xylanase activity"/>
    <property type="evidence" value="ECO:0007669"/>
    <property type="project" value="UniProtKB-ARBA"/>
</dbReference>
<evidence type="ECO:0000256" key="3">
    <source>
        <dbReference type="ARBA" id="ARBA00023277"/>
    </source>
</evidence>
<evidence type="ECO:0000256" key="4">
    <source>
        <dbReference type="ARBA" id="ARBA00023326"/>
    </source>
</evidence>
<sequence>MQGHVRHRMVSDHVRDHVDLHRLLLVYDIGFTDGHQNGRNDIKGQKWKADGIPNDGIGSQSHLPSGGASKVQGALTALAGSSVSEVAMTELEIAGNAVSDWVTAVKACLAVTPCVGITVDLEAHKQRCMVPSQ</sequence>
<keyword evidence="3" id="KW-0119">Carbohydrate metabolism</keyword>
<dbReference type="AlphaFoldDB" id="A0A0C2W9H6"/>
<evidence type="ECO:0000313" key="6">
    <source>
        <dbReference type="EMBL" id="KIM23068.1"/>
    </source>
</evidence>
<evidence type="ECO:0000313" key="7">
    <source>
        <dbReference type="Proteomes" id="UP000054097"/>
    </source>
</evidence>
<keyword evidence="7" id="KW-1185">Reference proteome</keyword>
<evidence type="ECO:0000259" key="5">
    <source>
        <dbReference type="Pfam" id="PF00331"/>
    </source>
</evidence>
<gene>
    <name evidence="6" type="ORF">M408DRAFT_267022</name>
</gene>
<dbReference type="SUPFAM" id="SSF51445">
    <property type="entry name" value="(Trans)glycosidases"/>
    <property type="match status" value="1"/>
</dbReference>
<dbReference type="OrthoDB" id="3055998at2759"/>
<dbReference type="STRING" id="933852.A0A0C2W9H6"/>
<dbReference type="Proteomes" id="UP000054097">
    <property type="component" value="Unassembled WGS sequence"/>
</dbReference>
<proteinExistence type="inferred from homology"/>
<dbReference type="EMBL" id="KN824343">
    <property type="protein sequence ID" value="KIM23068.1"/>
    <property type="molecule type" value="Genomic_DNA"/>
</dbReference>
<evidence type="ECO:0000256" key="1">
    <source>
        <dbReference type="ARBA" id="ARBA00007495"/>
    </source>
</evidence>
<dbReference type="HOGENOM" id="CLU_1907976_0_0_1"/>
<reference evidence="7" key="2">
    <citation type="submission" date="2015-01" db="EMBL/GenBank/DDBJ databases">
        <title>Evolutionary Origins and Diversification of the Mycorrhizal Mutualists.</title>
        <authorList>
            <consortium name="DOE Joint Genome Institute"/>
            <consortium name="Mycorrhizal Genomics Consortium"/>
            <person name="Kohler A."/>
            <person name="Kuo A."/>
            <person name="Nagy L.G."/>
            <person name="Floudas D."/>
            <person name="Copeland A."/>
            <person name="Barry K.W."/>
            <person name="Cichocki N."/>
            <person name="Veneault-Fourrey C."/>
            <person name="LaButti K."/>
            <person name="Lindquist E.A."/>
            <person name="Lipzen A."/>
            <person name="Lundell T."/>
            <person name="Morin E."/>
            <person name="Murat C."/>
            <person name="Riley R."/>
            <person name="Ohm R."/>
            <person name="Sun H."/>
            <person name="Tunlid A."/>
            <person name="Henrissat B."/>
            <person name="Grigoriev I.V."/>
            <person name="Hibbett D.S."/>
            <person name="Martin F."/>
        </authorList>
    </citation>
    <scope>NUCLEOTIDE SEQUENCE [LARGE SCALE GENOMIC DNA]</scope>
    <source>
        <strain evidence="7">MAFF 305830</strain>
    </source>
</reference>
<evidence type="ECO:0000256" key="2">
    <source>
        <dbReference type="ARBA" id="ARBA00022801"/>
    </source>
</evidence>
<name>A0A0C2W9H6_SERVB</name>
<dbReference type="Gene3D" id="3.20.20.80">
    <property type="entry name" value="Glycosidases"/>
    <property type="match status" value="1"/>
</dbReference>
<feature type="domain" description="GH10" evidence="5">
    <location>
        <begin position="45"/>
        <end position="119"/>
    </location>
</feature>
<organism evidence="6 7">
    <name type="scientific">Serendipita vermifera MAFF 305830</name>
    <dbReference type="NCBI Taxonomy" id="933852"/>
    <lineage>
        <taxon>Eukaryota</taxon>
        <taxon>Fungi</taxon>
        <taxon>Dikarya</taxon>
        <taxon>Basidiomycota</taxon>
        <taxon>Agaricomycotina</taxon>
        <taxon>Agaricomycetes</taxon>
        <taxon>Sebacinales</taxon>
        <taxon>Serendipitaceae</taxon>
        <taxon>Serendipita</taxon>
    </lineage>
</organism>
<reference evidence="6 7" key="1">
    <citation type="submission" date="2014-04" db="EMBL/GenBank/DDBJ databases">
        <authorList>
            <consortium name="DOE Joint Genome Institute"/>
            <person name="Kuo A."/>
            <person name="Zuccaro A."/>
            <person name="Kohler A."/>
            <person name="Nagy L.G."/>
            <person name="Floudas D."/>
            <person name="Copeland A."/>
            <person name="Barry K.W."/>
            <person name="Cichocki N."/>
            <person name="Veneault-Fourrey C."/>
            <person name="LaButti K."/>
            <person name="Lindquist E.A."/>
            <person name="Lipzen A."/>
            <person name="Lundell T."/>
            <person name="Morin E."/>
            <person name="Murat C."/>
            <person name="Sun H."/>
            <person name="Tunlid A."/>
            <person name="Henrissat B."/>
            <person name="Grigoriev I.V."/>
            <person name="Hibbett D.S."/>
            <person name="Martin F."/>
            <person name="Nordberg H.P."/>
            <person name="Cantor M.N."/>
            <person name="Hua S.X."/>
        </authorList>
    </citation>
    <scope>NUCLEOTIDE SEQUENCE [LARGE SCALE GENOMIC DNA]</scope>
    <source>
        <strain evidence="6 7">MAFF 305830</strain>
    </source>
</reference>
<protein>
    <submittedName>
        <fullName evidence="6">Glycoside hydrolase family 10 protein</fullName>
    </submittedName>
</protein>
<dbReference type="InterPro" id="IPR001000">
    <property type="entry name" value="GH10_dom"/>
</dbReference>
<comment type="similarity">
    <text evidence="1">Belongs to the glycosyl hydrolase 10 (cellulase F) family.</text>
</comment>
<accession>A0A0C2W9H6</accession>